<gene>
    <name evidence="1" type="ORF">PR048_030307</name>
</gene>
<dbReference type="Proteomes" id="UP001159363">
    <property type="component" value="Chromosome 13"/>
</dbReference>
<organism evidence="1 2">
    <name type="scientific">Dryococelus australis</name>
    <dbReference type="NCBI Taxonomy" id="614101"/>
    <lineage>
        <taxon>Eukaryota</taxon>
        <taxon>Metazoa</taxon>
        <taxon>Ecdysozoa</taxon>
        <taxon>Arthropoda</taxon>
        <taxon>Hexapoda</taxon>
        <taxon>Insecta</taxon>
        <taxon>Pterygota</taxon>
        <taxon>Neoptera</taxon>
        <taxon>Polyneoptera</taxon>
        <taxon>Phasmatodea</taxon>
        <taxon>Verophasmatodea</taxon>
        <taxon>Anareolatae</taxon>
        <taxon>Phasmatidae</taxon>
        <taxon>Eurycanthinae</taxon>
        <taxon>Dryococelus</taxon>
    </lineage>
</organism>
<name>A0ABQ9GBC0_9NEOP</name>
<proteinExistence type="predicted"/>
<comment type="caution">
    <text evidence="1">The sequence shown here is derived from an EMBL/GenBank/DDBJ whole genome shotgun (WGS) entry which is preliminary data.</text>
</comment>
<keyword evidence="2" id="KW-1185">Reference proteome</keyword>
<protein>
    <submittedName>
        <fullName evidence="1">Uncharacterized protein</fullName>
    </submittedName>
</protein>
<reference evidence="1 2" key="1">
    <citation type="submission" date="2023-02" db="EMBL/GenBank/DDBJ databases">
        <title>LHISI_Scaffold_Assembly.</title>
        <authorList>
            <person name="Stuart O.P."/>
            <person name="Cleave R."/>
            <person name="Magrath M.J.L."/>
            <person name="Mikheyev A.S."/>
        </authorList>
    </citation>
    <scope>NUCLEOTIDE SEQUENCE [LARGE SCALE GENOMIC DNA]</scope>
    <source>
        <strain evidence="1">Daus_M_001</strain>
        <tissue evidence="1">Leg muscle</tissue>
    </source>
</reference>
<accession>A0ABQ9GBC0</accession>
<sequence length="544" mass="59923">MLGRGTGVSEWHKLFSEGREEVKNENFGHNVSSNVNEGHDEYGQIDGKTNLERDQMIVTKLFCLFGPALATQAASLPLLATTRTGSGAERTDKVSMEQLRNARAGETGDLREDPPTSGIVRHDSHTRKSGCALAGNRARRFASCKDGATSFHQKLLQRYNVSGQKTSLGNAAKISKRTLRRIVECGRTERFRSEFYAHYVLFGSLMRVLASINLTGYVCLFLIVAGKQTRIQIWAVHGKALMGGDASVCCKATNHLCSQSGKRRQSPAGILDQGSHVLYCDNFFKAMYLKILRGHSGFMRDRSRIFACGNRAGICCWPAGFSRGSPVPPPLKCGAAPYSHRFPVIGSQDLDGKIDPRDVIGERGDRLGRQEARDSKNGRQVVLVGSRKRRSNGLPTPQHFERVTYDSGVLDIQRGSQIMSRSLDFHYFRLFGSIRPVSDLERLVATKGAIVAKMCFDQIVDTSQHPTGLAAPNYLAHVLLMCVWKMCEGKLSPFPEGAGVRVKHRSRTPGEDGNLARMTSHVGEKHYVCLGFTSFKGPRSDSAG</sequence>
<evidence type="ECO:0000313" key="1">
    <source>
        <dbReference type="EMBL" id="KAJ8868767.1"/>
    </source>
</evidence>
<dbReference type="EMBL" id="JARBHB010000014">
    <property type="protein sequence ID" value="KAJ8868767.1"/>
    <property type="molecule type" value="Genomic_DNA"/>
</dbReference>
<evidence type="ECO:0000313" key="2">
    <source>
        <dbReference type="Proteomes" id="UP001159363"/>
    </source>
</evidence>